<dbReference type="Gene3D" id="3.40.1260.10">
    <property type="entry name" value="DsrEFH-like"/>
    <property type="match status" value="1"/>
</dbReference>
<dbReference type="AlphaFoldDB" id="A0A432WRL6"/>
<evidence type="ECO:0008006" key="3">
    <source>
        <dbReference type="Google" id="ProtNLM"/>
    </source>
</evidence>
<dbReference type="Pfam" id="PF02635">
    <property type="entry name" value="DsrE"/>
    <property type="match status" value="1"/>
</dbReference>
<accession>A0A432WRL6</accession>
<reference evidence="1 2" key="1">
    <citation type="journal article" date="2011" name="Front. Microbiol.">
        <title>Genomic signatures of strain selection and enhancement in Bacillus atrophaeus var. globigii, a historical biowarfare simulant.</title>
        <authorList>
            <person name="Gibbons H.S."/>
            <person name="Broomall S.M."/>
            <person name="McNew L.A."/>
            <person name="Daligault H."/>
            <person name="Chapman C."/>
            <person name="Bruce D."/>
            <person name="Karavis M."/>
            <person name="Krepps M."/>
            <person name="McGregor P.A."/>
            <person name="Hong C."/>
            <person name="Park K.H."/>
            <person name="Akmal A."/>
            <person name="Feldman A."/>
            <person name="Lin J.S."/>
            <person name="Chang W.E."/>
            <person name="Higgs B.W."/>
            <person name="Demirev P."/>
            <person name="Lindquist J."/>
            <person name="Liem A."/>
            <person name="Fochler E."/>
            <person name="Read T.D."/>
            <person name="Tapia R."/>
            <person name="Johnson S."/>
            <person name="Bishop-Lilly K.A."/>
            <person name="Detter C."/>
            <person name="Han C."/>
            <person name="Sozhamannan S."/>
            <person name="Rosenzweig C.N."/>
            <person name="Skowronski E.W."/>
        </authorList>
    </citation>
    <scope>NUCLEOTIDE SEQUENCE [LARGE SCALE GENOMIC DNA]</scope>
    <source>
        <strain evidence="1 2">GYP-17</strain>
    </source>
</reference>
<dbReference type="InterPro" id="IPR003787">
    <property type="entry name" value="Sulphur_relay_DsrE/F-like"/>
</dbReference>
<dbReference type="SUPFAM" id="SSF75169">
    <property type="entry name" value="DsrEFH-like"/>
    <property type="match status" value="1"/>
</dbReference>
<gene>
    <name evidence="1" type="ORF">CWE11_01140</name>
</gene>
<sequence>MITFIFSERPNHPTARHGLDMLLMAISLEQDASALYVGDGVWQLVEPVDGLDPLKKVALLNDVFDFENIFTTEASLINAGLSPKHLHLRVPVRVLSALEVDALINQNSRHTIHFGVDPHHLAGSS</sequence>
<name>A0A432WRL6_9GAMM</name>
<dbReference type="Proteomes" id="UP000288405">
    <property type="component" value="Unassembled WGS sequence"/>
</dbReference>
<protein>
    <recommendedName>
        <fullName evidence="3">Sulfurtransferase complex subunit TusC</fullName>
    </recommendedName>
</protein>
<evidence type="ECO:0000313" key="1">
    <source>
        <dbReference type="EMBL" id="RUO36452.1"/>
    </source>
</evidence>
<dbReference type="RefSeq" id="WP_126775766.1">
    <property type="nucleotide sequence ID" value="NZ_PIPM01000001.1"/>
</dbReference>
<comment type="caution">
    <text evidence="1">The sequence shown here is derived from an EMBL/GenBank/DDBJ whole genome shotgun (WGS) entry which is preliminary data.</text>
</comment>
<evidence type="ECO:0000313" key="2">
    <source>
        <dbReference type="Proteomes" id="UP000288405"/>
    </source>
</evidence>
<keyword evidence="2" id="KW-1185">Reference proteome</keyword>
<dbReference type="EMBL" id="PIPM01000001">
    <property type="protein sequence ID" value="RUO36452.1"/>
    <property type="molecule type" value="Genomic_DNA"/>
</dbReference>
<dbReference type="OrthoDB" id="6400703at2"/>
<proteinExistence type="predicted"/>
<dbReference type="InterPro" id="IPR027396">
    <property type="entry name" value="DsrEFH-like"/>
</dbReference>
<organism evidence="1 2">
    <name type="scientific">Aliidiomarina sanyensis</name>
    <dbReference type="NCBI Taxonomy" id="1249555"/>
    <lineage>
        <taxon>Bacteria</taxon>
        <taxon>Pseudomonadati</taxon>
        <taxon>Pseudomonadota</taxon>
        <taxon>Gammaproteobacteria</taxon>
        <taxon>Alteromonadales</taxon>
        <taxon>Idiomarinaceae</taxon>
        <taxon>Aliidiomarina</taxon>
    </lineage>
</organism>